<dbReference type="EMBL" id="JBBCAQ010000010">
    <property type="protein sequence ID" value="KAK7601195.1"/>
    <property type="molecule type" value="Genomic_DNA"/>
</dbReference>
<protein>
    <recommendedName>
        <fullName evidence="6">LIM zinc-binding domain-containing protein</fullName>
    </recommendedName>
</protein>
<feature type="compositionally biased region" description="Acidic residues" evidence="5">
    <location>
        <begin position="1124"/>
        <end position="1136"/>
    </location>
</feature>
<keyword evidence="8" id="KW-1185">Reference proteome</keyword>
<feature type="compositionally biased region" description="Polar residues" evidence="5">
    <location>
        <begin position="972"/>
        <end position="988"/>
    </location>
</feature>
<sequence length="1323" mass="147608">MSGTNANCHVSNKWEDTGGSDNPECVATDLLIRDSNDVSLQELIETELALRSSAAAVATVNKKLICDMEDATNESNLLLLAESSSAEPPAIVNGCSKAAAGSIKHRVSNVTEVDDFDVLYNEVSASNNNDDEVVKEVEQIVTNGHHDVIDHVSPDPIDDICRKNVPVVLTNHSEESPKDCSSDSTTAHSSAVFDSLENSISEATTATSTSPPQQPEIVQAYPNLVSFENNPSKSNPVVIDNLTTASNNFDNDFVPLSEVQIVTEDSAIEAIAVEVPEEQPELKIPTEPAPDHSTIDLELPVSRQNSTAVDQDWVCVADATGLHTIIESPLLLDQSPQPEFVCEEPRSPDLAEEATEKLVFGEQLTIKELVQCSNTNLSCRIVDQQLSDIVSSPESPKTTSSQSTKTDTSCYSSVVELVQNAKTPEELMLLCDDDYFGDVARRILEERSSVQNGPQLLSETKLIEGCSFGLLNGCDVVSESNTNSAEKKSVKKKKSTTEESTTTTKTKKTKKTKKYEEKENISVNNIQTSNGFEDAICNRVEENDDDLMNVCVRELRIMYCNEANKTNGSKIAQYEEPVPASIPIKELTRSFGDLRDVPGPESPTQINGSRSGFGKFDQLTKKTVMHVRSSDPSKAQQQFSQNDTSPDSGSVCKACNKTVFAMEQIKAERAVWHKNCFRCKTCNKQLTVDVYSSHEGELFCKPHFRDLFKPKVVIEEEKPLKFKKPELIIRENQPLDLPPDVVRASDKPDLGLEELGSLNVKSRFQVFEKQPVEESTDKSPVCVKRSPSILSKLAKFQAKGMDVGVSSDIFNGIDYEESSSSDEEPVHDDNVTRNSVAKEKPVAFNKMNDVKKNWENGQTARREDRQEERRLERQNIRSRLFQGKQNKMREAYENAVAESERSNVKKDIEIRSEKARTIKEKFEKGEVLPDESDEEPDKKAVPRNEDVDVFEAGISKKSRAIFQQIDAAVKTQNNSFSSPTQVQPTQNGHRSHREVITRQVSNDVVRASDPVDEVTVETADISSRFKFFESYKAPEQKRKAFRITPPREGQLKSESPEKELPKDPNVVRCEESVENEEEVLKKSNTTAKMLSLFRQLEEAQEVVPDGLKPMKKFTPPPASSGTSSEEESEEESEEPSEASIVLDDVVRACDKTEDEYLKMAQNAAKAKALKEKFEKWEPEKQSNNNAINLLDSEQASLDTTKSLRARFESMKGEQQTDKPRPKVNRFVDNSLPGYCDTCYKKVYPLEKVEAGDKVFHRSCFKCTRCSGILRMETFTMNNGHLYCVPHFKQLFITKGNYDEGFGNDQHKAKWPVHTGVAMTNGLH</sequence>
<proteinExistence type="predicted"/>
<reference evidence="7 8" key="1">
    <citation type="submission" date="2024-03" db="EMBL/GenBank/DDBJ databases">
        <title>Adaptation during the transition from Ophiocordyceps entomopathogen to insect associate is accompanied by gene loss and intensified selection.</title>
        <authorList>
            <person name="Ward C.M."/>
            <person name="Onetto C.A."/>
            <person name="Borneman A.R."/>
        </authorList>
    </citation>
    <scope>NUCLEOTIDE SEQUENCE [LARGE SCALE GENOMIC DNA]</scope>
    <source>
        <strain evidence="7">AWRI1</strain>
        <tissue evidence="7">Single Adult Female</tissue>
    </source>
</reference>
<dbReference type="PROSITE" id="PS50023">
    <property type="entry name" value="LIM_DOMAIN_2"/>
    <property type="match status" value="2"/>
</dbReference>
<dbReference type="GO" id="GO:0046872">
    <property type="term" value="F:metal ion binding"/>
    <property type="evidence" value="ECO:0007669"/>
    <property type="project" value="UniProtKB-KW"/>
</dbReference>
<keyword evidence="2 4" id="KW-0862">Zinc</keyword>
<organism evidence="7 8">
    <name type="scientific">Parthenolecanium corni</name>
    <dbReference type="NCBI Taxonomy" id="536013"/>
    <lineage>
        <taxon>Eukaryota</taxon>
        <taxon>Metazoa</taxon>
        <taxon>Ecdysozoa</taxon>
        <taxon>Arthropoda</taxon>
        <taxon>Hexapoda</taxon>
        <taxon>Insecta</taxon>
        <taxon>Pterygota</taxon>
        <taxon>Neoptera</taxon>
        <taxon>Paraneoptera</taxon>
        <taxon>Hemiptera</taxon>
        <taxon>Sternorrhyncha</taxon>
        <taxon>Coccoidea</taxon>
        <taxon>Coccidae</taxon>
        <taxon>Parthenolecanium</taxon>
    </lineage>
</organism>
<evidence type="ECO:0000313" key="7">
    <source>
        <dbReference type="EMBL" id="KAK7601195.1"/>
    </source>
</evidence>
<feature type="domain" description="LIM zinc-binding" evidence="6">
    <location>
        <begin position="1233"/>
        <end position="1293"/>
    </location>
</feature>
<comment type="caution">
    <text evidence="7">The sequence shown here is derived from an EMBL/GenBank/DDBJ whole genome shotgun (WGS) entry which is preliminary data.</text>
</comment>
<dbReference type="SUPFAM" id="SSF57716">
    <property type="entry name" value="Glucocorticoid receptor-like (DNA-binding domain)"/>
    <property type="match status" value="4"/>
</dbReference>
<keyword evidence="3 4" id="KW-0440">LIM domain</keyword>
<evidence type="ECO:0000256" key="5">
    <source>
        <dbReference type="SAM" id="MobiDB-lite"/>
    </source>
</evidence>
<feature type="region of interest" description="Disordered" evidence="5">
    <location>
        <begin position="1103"/>
        <end position="1140"/>
    </location>
</feature>
<keyword evidence="1 4" id="KW-0479">Metal-binding</keyword>
<gene>
    <name evidence="7" type="ORF">V9T40_008636</name>
</gene>
<feature type="compositionally biased region" description="Basic and acidic residues" evidence="5">
    <location>
        <begin position="1049"/>
        <end position="1062"/>
    </location>
</feature>
<evidence type="ECO:0000256" key="2">
    <source>
        <dbReference type="ARBA" id="ARBA00022833"/>
    </source>
</evidence>
<feature type="region of interest" description="Disordered" evidence="5">
    <location>
        <begin position="850"/>
        <end position="876"/>
    </location>
</feature>
<feature type="region of interest" description="Disordered" evidence="5">
    <location>
        <begin position="1036"/>
        <end position="1075"/>
    </location>
</feature>
<dbReference type="PANTHER" id="PTHR24206">
    <property type="entry name" value="OS06G0237300 PROTEIN"/>
    <property type="match status" value="1"/>
</dbReference>
<evidence type="ECO:0000256" key="4">
    <source>
        <dbReference type="PROSITE-ProRule" id="PRU00125"/>
    </source>
</evidence>
<feature type="compositionally biased region" description="Basic and acidic residues" evidence="5">
    <location>
        <begin position="850"/>
        <end position="875"/>
    </location>
</feature>
<dbReference type="Pfam" id="PF00412">
    <property type="entry name" value="LIM"/>
    <property type="match status" value="2"/>
</dbReference>
<evidence type="ECO:0000259" key="6">
    <source>
        <dbReference type="PROSITE" id="PS50023"/>
    </source>
</evidence>
<dbReference type="Gene3D" id="2.10.110.10">
    <property type="entry name" value="Cysteine Rich Protein"/>
    <property type="match status" value="2"/>
</dbReference>
<dbReference type="SMART" id="SM00132">
    <property type="entry name" value="LIM"/>
    <property type="match status" value="2"/>
</dbReference>
<dbReference type="PROSITE" id="PS00478">
    <property type="entry name" value="LIM_DOMAIN_1"/>
    <property type="match status" value="2"/>
</dbReference>
<dbReference type="Proteomes" id="UP001367676">
    <property type="component" value="Unassembled WGS sequence"/>
</dbReference>
<feature type="region of interest" description="Disordered" evidence="5">
    <location>
        <begin position="972"/>
        <end position="992"/>
    </location>
</feature>
<feature type="region of interest" description="Disordered" evidence="5">
    <location>
        <begin position="1"/>
        <end position="20"/>
    </location>
</feature>
<dbReference type="CDD" id="cd09445">
    <property type="entry name" value="LIM_Mical_like_2"/>
    <property type="match status" value="1"/>
</dbReference>
<feature type="compositionally biased region" description="Polar residues" evidence="5">
    <location>
        <begin position="1"/>
        <end position="10"/>
    </location>
</feature>
<accession>A0AAN9TR01</accession>
<evidence type="ECO:0000256" key="3">
    <source>
        <dbReference type="ARBA" id="ARBA00023038"/>
    </source>
</evidence>
<feature type="domain" description="LIM zinc-binding" evidence="6">
    <location>
        <begin position="650"/>
        <end position="710"/>
    </location>
</feature>
<name>A0AAN9TR01_9HEMI</name>
<dbReference type="CDD" id="cd09358">
    <property type="entry name" value="LIM_Mical_like"/>
    <property type="match status" value="1"/>
</dbReference>
<feature type="region of interest" description="Disordered" evidence="5">
    <location>
        <begin position="485"/>
        <end position="508"/>
    </location>
</feature>
<evidence type="ECO:0000313" key="8">
    <source>
        <dbReference type="Proteomes" id="UP001367676"/>
    </source>
</evidence>
<dbReference type="InterPro" id="IPR001781">
    <property type="entry name" value="Znf_LIM"/>
</dbReference>
<evidence type="ECO:0000256" key="1">
    <source>
        <dbReference type="ARBA" id="ARBA00022723"/>
    </source>
</evidence>